<sequence length="184" mass="19888">MAAWGVPFNFATSKTEAYRTRQQVLNHNMKNIKVIIAVVAIVGVFAACHKAQDTTLPNAFSLNGTMYGTPVATAVTAGTAYQVLTLSNGNVNDSTSPRVIFAVDSLVTPWSYQPYDSSSPASYNSMLMAQVSYKDSTHKTLTKLLDGTLTIHKTNPTHFVIDYALAYDTVSLTGHFSGTIEGLK</sequence>
<evidence type="ECO:0000313" key="1">
    <source>
        <dbReference type="EMBL" id="PUZ23318.1"/>
    </source>
</evidence>
<proteinExistence type="predicted"/>
<dbReference type="AlphaFoldDB" id="A0A2T7BDZ0"/>
<protein>
    <submittedName>
        <fullName evidence="1">Uncharacterized protein</fullName>
    </submittedName>
</protein>
<evidence type="ECO:0000313" key="2">
    <source>
        <dbReference type="Proteomes" id="UP000244450"/>
    </source>
</evidence>
<dbReference type="EMBL" id="QCYK01000003">
    <property type="protein sequence ID" value="PUZ23318.1"/>
    <property type="molecule type" value="Genomic_DNA"/>
</dbReference>
<organism evidence="1 2">
    <name type="scientific">Chitinophaga parva</name>
    <dbReference type="NCBI Taxonomy" id="2169414"/>
    <lineage>
        <taxon>Bacteria</taxon>
        <taxon>Pseudomonadati</taxon>
        <taxon>Bacteroidota</taxon>
        <taxon>Chitinophagia</taxon>
        <taxon>Chitinophagales</taxon>
        <taxon>Chitinophagaceae</taxon>
        <taxon>Chitinophaga</taxon>
    </lineage>
</organism>
<gene>
    <name evidence="1" type="ORF">DCC81_23315</name>
</gene>
<accession>A0A2T7BDZ0</accession>
<comment type="caution">
    <text evidence="1">The sequence shown here is derived from an EMBL/GenBank/DDBJ whole genome shotgun (WGS) entry which is preliminary data.</text>
</comment>
<keyword evidence="2" id="KW-1185">Reference proteome</keyword>
<name>A0A2T7BDZ0_9BACT</name>
<dbReference type="Proteomes" id="UP000244450">
    <property type="component" value="Unassembled WGS sequence"/>
</dbReference>
<reference evidence="1 2" key="1">
    <citation type="submission" date="2018-04" db="EMBL/GenBank/DDBJ databases">
        <title>Chitinophaga fuyangensis sp. nov., isolated from soil in a chemical factory.</title>
        <authorList>
            <person name="Chen K."/>
        </authorList>
    </citation>
    <scope>NUCLEOTIDE SEQUENCE [LARGE SCALE GENOMIC DNA]</scope>
    <source>
        <strain evidence="1 2">LY-1</strain>
    </source>
</reference>